<dbReference type="EMBL" id="CP104064">
    <property type="protein sequence ID" value="WAH38512.1"/>
    <property type="molecule type" value="Genomic_DNA"/>
</dbReference>
<dbReference type="PANTHER" id="PTHR28259:SF1">
    <property type="entry name" value="FLUORIDE EXPORT PROTEIN 1-RELATED"/>
    <property type="match status" value="1"/>
</dbReference>
<comment type="subcellular location">
    <subcellularLocation>
        <location evidence="1 10">Cell membrane</location>
        <topology evidence="1 10">Multi-pass membrane protein</topology>
    </subcellularLocation>
</comment>
<feature type="binding site" evidence="10">
    <location>
        <position position="79"/>
    </location>
    <ligand>
        <name>Na(+)</name>
        <dbReference type="ChEBI" id="CHEBI:29101"/>
        <note>structural</note>
    </ligand>
</feature>
<evidence type="ECO:0000256" key="1">
    <source>
        <dbReference type="ARBA" id="ARBA00004651"/>
    </source>
</evidence>
<dbReference type="InterPro" id="IPR003691">
    <property type="entry name" value="FluC"/>
</dbReference>
<evidence type="ECO:0000256" key="9">
    <source>
        <dbReference type="ARBA" id="ARBA00049940"/>
    </source>
</evidence>
<evidence type="ECO:0000313" key="12">
    <source>
        <dbReference type="Proteomes" id="UP001164803"/>
    </source>
</evidence>
<keyword evidence="10" id="KW-0915">Sodium</keyword>
<dbReference type="RefSeq" id="WP_268046088.1">
    <property type="nucleotide sequence ID" value="NZ_CP104064.1"/>
</dbReference>
<keyword evidence="10" id="KW-0813">Transport</keyword>
<keyword evidence="10" id="KW-0479">Metal-binding</keyword>
<dbReference type="Pfam" id="PF02537">
    <property type="entry name" value="CRCB"/>
    <property type="match status" value="1"/>
</dbReference>
<feature type="binding site" evidence="10">
    <location>
        <position position="76"/>
    </location>
    <ligand>
        <name>Na(+)</name>
        <dbReference type="ChEBI" id="CHEBI:29101"/>
        <note>structural</note>
    </ligand>
</feature>
<comment type="similarity">
    <text evidence="7 10">Belongs to the fluoride channel Fluc/FEX (TC 1.A.43) family.</text>
</comment>
<feature type="transmembrane region" description="Helical" evidence="10">
    <location>
        <begin position="64"/>
        <end position="85"/>
    </location>
</feature>
<evidence type="ECO:0000256" key="4">
    <source>
        <dbReference type="ARBA" id="ARBA00022989"/>
    </source>
</evidence>
<keyword evidence="4 10" id="KW-1133">Transmembrane helix</keyword>
<evidence type="ECO:0000256" key="5">
    <source>
        <dbReference type="ARBA" id="ARBA00023136"/>
    </source>
</evidence>
<proteinExistence type="inferred from homology"/>
<organism evidence="11 12">
    <name type="scientific">Alicyclobacillus dauci</name>
    <dbReference type="NCBI Taxonomy" id="1475485"/>
    <lineage>
        <taxon>Bacteria</taxon>
        <taxon>Bacillati</taxon>
        <taxon>Bacillota</taxon>
        <taxon>Bacilli</taxon>
        <taxon>Bacillales</taxon>
        <taxon>Alicyclobacillaceae</taxon>
        <taxon>Alicyclobacillus</taxon>
    </lineage>
</organism>
<name>A0ABY6Z7E1_9BACL</name>
<keyword evidence="10" id="KW-0406">Ion transport</keyword>
<protein>
    <recommendedName>
        <fullName evidence="10">Fluoride-specific ion channel FluC</fullName>
    </recommendedName>
</protein>
<sequence length="123" mass="13654">MSLLSIFAVSFGAGCGSLARYLISLWFSRYVKSVFPWATWFINMSGTLALALSFWFMPTTAQDHFLWLWLGPGFCGGFTTFSTMVQETIGLVRHRPMLALVYIVTSLGMGLGLGDILSLLLRT</sequence>
<dbReference type="Proteomes" id="UP001164803">
    <property type="component" value="Chromosome"/>
</dbReference>
<feature type="transmembrane region" description="Helical" evidence="10">
    <location>
        <begin position="97"/>
        <end position="121"/>
    </location>
</feature>
<evidence type="ECO:0000256" key="7">
    <source>
        <dbReference type="ARBA" id="ARBA00035120"/>
    </source>
</evidence>
<comment type="catalytic activity">
    <reaction evidence="8">
        <text>fluoride(in) = fluoride(out)</text>
        <dbReference type="Rhea" id="RHEA:76159"/>
        <dbReference type="ChEBI" id="CHEBI:17051"/>
    </reaction>
    <physiologicalReaction direction="left-to-right" evidence="8">
        <dbReference type="Rhea" id="RHEA:76160"/>
    </physiologicalReaction>
</comment>
<keyword evidence="12" id="KW-1185">Reference proteome</keyword>
<evidence type="ECO:0000256" key="8">
    <source>
        <dbReference type="ARBA" id="ARBA00035585"/>
    </source>
</evidence>
<comment type="function">
    <text evidence="9 10">Fluoride-specific ion channel. Important for reducing fluoride concentration in the cell, thus reducing its toxicity.</text>
</comment>
<reference evidence="11" key="1">
    <citation type="submission" date="2022-08" db="EMBL/GenBank/DDBJ databases">
        <title>Alicyclobacillus dauci DSM2870, complete genome.</title>
        <authorList>
            <person name="Wang Q."/>
            <person name="Cai R."/>
            <person name="Wang Z."/>
        </authorList>
    </citation>
    <scope>NUCLEOTIDE SEQUENCE</scope>
    <source>
        <strain evidence="11">DSM 28700</strain>
    </source>
</reference>
<keyword evidence="3 10" id="KW-0812">Transmembrane</keyword>
<dbReference type="HAMAP" id="MF_00454">
    <property type="entry name" value="FluC"/>
    <property type="match status" value="1"/>
</dbReference>
<evidence type="ECO:0000256" key="6">
    <source>
        <dbReference type="ARBA" id="ARBA00023303"/>
    </source>
</evidence>
<keyword evidence="5 10" id="KW-0472">Membrane</keyword>
<accession>A0ABY6Z7E1</accession>
<comment type="activity regulation">
    <text evidence="10">Na(+) is not transported, but it plays an essential structural role and its presence is essential for fluoride channel function.</text>
</comment>
<evidence type="ECO:0000256" key="3">
    <source>
        <dbReference type="ARBA" id="ARBA00022692"/>
    </source>
</evidence>
<feature type="transmembrane region" description="Helical" evidence="10">
    <location>
        <begin position="35"/>
        <end position="57"/>
    </location>
</feature>
<evidence type="ECO:0000256" key="10">
    <source>
        <dbReference type="HAMAP-Rule" id="MF_00454"/>
    </source>
</evidence>
<evidence type="ECO:0000256" key="2">
    <source>
        <dbReference type="ARBA" id="ARBA00022475"/>
    </source>
</evidence>
<keyword evidence="6 10" id="KW-0407">Ion channel</keyword>
<gene>
    <name evidence="10" type="primary">fluC</name>
    <name evidence="10" type="synonym">crcB</name>
    <name evidence="11" type="ORF">NZD86_08535</name>
</gene>
<keyword evidence="2 10" id="KW-1003">Cell membrane</keyword>
<dbReference type="PANTHER" id="PTHR28259">
    <property type="entry name" value="FLUORIDE EXPORT PROTEIN 1-RELATED"/>
    <property type="match status" value="1"/>
</dbReference>
<evidence type="ECO:0000313" key="11">
    <source>
        <dbReference type="EMBL" id="WAH38512.1"/>
    </source>
</evidence>